<dbReference type="InterPro" id="IPR022791">
    <property type="entry name" value="L-PG_synthase/AglD"/>
</dbReference>
<evidence type="ECO:0008006" key="9">
    <source>
        <dbReference type="Google" id="ProtNLM"/>
    </source>
</evidence>
<evidence type="ECO:0000313" key="8">
    <source>
        <dbReference type="Proteomes" id="UP000193978"/>
    </source>
</evidence>
<gene>
    <name evidence="7" type="ORF">B1812_14335</name>
</gene>
<dbReference type="OrthoDB" id="7348988at2"/>
<feature type="transmembrane region" description="Helical" evidence="6">
    <location>
        <begin position="157"/>
        <end position="175"/>
    </location>
</feature>
<feature type="transmembrane region" description="Helical" evidence="6">
    <location>
        <begin position="284"/>
        <end position="304"/>
    </location>
</feature>
<proteinExistence type="predicted"/>
<dbReference type="KEGG" id="mbry:B1812_14335"/>
<evidence type="ECO:0000256" key="2">
    <source>
        <dbReference type="ARBA" id="ARBA00022475"/>
    </source>
</evidence>
<evidence type="ECO:0000256" key="5">
    <source>
        <dbReference type="ARBA" id="ARBA00023136"/>
    </source>
</evidence>
<keyword evidence="3 6" id="KW-0812">Transmembrane</keyword>
<keyword evidence="5 6" id="KW-0472">Membrane</keyword>
<evidence type="ECO:0000313" key="7">
    <source>
        <dbReference type="EMBL" id="ARN82061.1"/>
    </source>
</evidence>
<dbReference type="Pfam" id="PF03706">
    <property type="entry name" value="LPG_synthase_TM"/>
    <property type="match status" value="1"/>
</dbReference>
<dbReference type="EMBL" id="CP019948">
    <property type="protein sequence ID" value="ARN82061.1"/>
    <property type="molecule type" value="Genomic_DNA"/>
</dbReference>
<dbReference type="AlphaFoldDB" id="A0A1W6MWT9"/>
<keyword evidence="4 6" id="KW-1133">Transmembrane helix</keyword>
<evidence type="ECO:0000256" key="4">
    <source>
        <dbReference type="ARBA" id="ARBA00022989"/>
    </source>
</evidence>
<feature type="transmembrane region" description="Helical" evidence="6">
    <location>
        <begin position="116"/>
        <end position="145"/>
    </location>
</feature>
<evidence type="ECO:0000256" key="1">
    <source>
        <dbReference type="ARBA" id="ARBA00004651"/>
    </source>
</evidence>
<protein>
    <recommendedName>
        <fullName evidence="9">TIGR00374 family protein</fullName>
    </recommendedName>
</protein>
<dbReference type="GO" id="GO:0005886">
    <property type="term" value="C:plasma membrane"/>
    <property type="evidence" value="ECO:0007669"/>
    <property type="project" value="UniProtKB-SubCell"/>
</dbReference>
<dbReference type="Proteomes" id="UP000193978">
    <property type="component" value="Chromosome"/>
</dbReference>
<accession>A0A1W6MWT9</accession>
<evidence type="ECO:0000256" key="6">
    <source>
        <dbReference type="SAM" id="Phobius"/>
    </source>
</evidence>
<comment type="subcellular location">
    <subcellularLocation>
        <location evidence="1">Cell membrane</location>
        <topology evidence="1">Multi-pass membrane protein</topology>
    </subcellularLocation>
</comment>
<organism evidence="7 8">
    <name type="scientific">Methylocystis bryophila</name>
    <dbReference type="NCBI Taxonomy" id="655015"/>
    <lineage>
        <taxon>Bacteria</taxon>
        <taxon>Pseudomonadati</taxon>
        <taxon>Pseudomonadota</taxon>
        <taxon>Alphaproteobacteria</taxon>
        <taxon>Hyphomicrobiales</taxon>
        <taxon>Methylocystaceae</taxon>
        <taxon>Methylocystis</taxon>
    </lineage>
</organism>
<reference evidence="7 8" key="1">
    <citation type="submission" date="2017-02" db="EMBL/GenBank/DDBJ databases">
        <authorList>
            <person name="Peterson S.W."/>
        </authorList>
    </citation>
    <scope>NUCLEOTIDE SEQUENCE [LARGE SCALE GENOMIC DNA]</scope>
    <source>
        <strain evidence="7 8">S285</strain>
    </source>
</reference>
<dbReference type="STRING" id="655015.B1812_14335"/>
<feature type="transmembrane region" description="Helical" evidence="6">
    <location>
        <begin position="222"/>
        <end position="244"/>
    </location>
</feature>
<sequence length="335" mass="35888">MKLPAQAFTLAAGALGLAALAALVAHEGYETIVETLGRAGWGLLWIVPFHALPLTLDAEGWRALLRPRDPEGFATRPFLLWVAAVREAVSRLMPVASIGGEIVGIRLVLLRRLNGAAVAASVIVEVLLTLVNQILFTALGLALLLMIVKKTPLVDTLLWGLAASALAPVALALLLRYGSPFTRLALLVERTLGERYGLAALTGGAAALDDEVLQLCRRYGRLWAALAWQLAGMIAGSFETWLVLELFGHPTTPWNAIALESLCSAIRNLVFFVPGALGVQETGLILIGALIGLPSDVAIALSLAKRFREILVGLPALASWQWVEIGRIQRKLKDV</sequence>
<dbReference type="RefSeq" id="WP_085772185.1">
    <property type="nucleotide sequence ID" value="NZ_AP027149.1"/>
</dbReference>
<evidence type="ECO:0000256" key="3">
    <source>
        <dbReference type="ARBA" id="ARBA00022692"/>
    </source>
</evidence>
<keyword evidence="2" id="KW-1003">Cell membrane</keyword>
<keyword evidence="8" id="KW-1185">Reference proteome</keyword>
<name>A0A1W6MWT9_9HYPH</name>
<dbReference type="NCBIfam" id="TIGR03476">
    <property type="entry name" value="HpnL"/>
    <property type="match status" value="1"/>
</dbReference>